<comment type="caution">
    <text evidence="1">The sequence shown here is derived from an EMBL/GenBank/DDBJ whole genome shotgun (WGS) entry which is preliminary data.</text>
</comment>
<accession>A0A9P6ND84</accession>
<reference evidence="1" key="1">
    <citation type="submission" date="2013-11" db="EMBL/GenBank/DDBJ databases">
        <title>Genome sequence of the fusiform rust pathogen reveals effectors for host alternation and coevolution with pine.</title>
        <authorList>
            <consortium name="DOE Joint Genome Institute"/>
            <person name="Smith K."/>
            <person name="Pendleton A."/>
            <person name="Kubisiak T."/>
            <person name="Anderson C."/>
            <person name="Salamov A."/>
            <person name="Aerts A."/>
            <person name="Riley R."/>
            <person name="Clum A."/>
            <person name="Lindquist E."/>
            <person name="Ence D."/>
            <person name="Campbell M."/>
            <person name="Kronenberg Z."/>
            <person name="Feau N."/>
            <person name="Dhillon B."/>
            <person name="Hamelin R."/>
            <person name="Burleigh J."/>
            <person name="Smith J."/>
            <person name="Yandell M."/>
            <person name="Nelson C."/>
            <person name="Grigoriev I."/>
            <person name="Davis J."/>
        </authorList>
    </citation>
    <scope>NUCLEOTIDE SEQUENCE</scope>
    <source>
        <strain evidence="1">G11</strain>
    </source>
</reference>
<protein>
    <submittedName>
        <fullName evidence="1">Uncharacterized protein</fullName>
    </submittedName>
</protein>
<dbReference type="EMBL" id="MU167381">
    <property type="protein sequence ID" value="KAG0141571.1"/>
    <property type="molecule type" value="Genomic_DNA"/>
</dbReference>
<dbReference type="Proteomes" id="UP000886653">
    <property type="component" value="Unassembled WGS sequence"/>
</dbReference>
<evidence type="ECO:0000313" key="1">
    <source>
        <dbReference type="EMBL" id="KAG0141571.1"/>
    </source>
</evidence>
<sequence>MYSWIGTHLFGCLIEQVCWQIGWIGGLSQFLMKKMVGCQVFFCIILFLGGGGCGTVRDPRRVGSGQGGSMASMARPALFFFQSCHTSSSWFIGVSQEDGRAAKNLESTQVLLGEANSEMDNLS</sequence>
<gene>
    <name evidence="1" type="ORF">CROQUDRAFT_282796</name>
</gene>
<name>A0A9P6ND84_9BASI</name>
<organism evidence="1 2">
    <name type="scientific">Cronartium quercuum f. sp. fusiforme G11</name>
    <dbReference type="NCBI Taxonomy" id="708437"/>
    <lineage>
        <taxon>Eukaryota</taxon>
        <taxon>Fungi</taxon>
        <taxon>Dikarya</taxon>
        <taxon>Basidiomycota</taxon>
        <taxon>Pucciniomycotina</taxon>
        <taxon>Pucciniomycetes</taxon>
        <taxon>Pucciniales</taxon>
        <taxon>Coleosporiaceae</taxon>
        <taxon>Cronartium</taxon>
    </lineage>
</organism>
<keyword evidence="2" id="KW-1185">Reference proteome</keyword>
<dbReference type="AlphaFoldDB" id="A0A9P6ND84"/>
<evidence type="ECO:0000313" key="2">
    <source>
        <dbReference type="Proteomes" id="UP000886653"/>
    </source>
</evidence>
<proteinExistence type="predicted"/>